<dbReference type="AlphaFoldDB" id="A0A557QK27"/>
<name>A0A557QK27_9RHOO</name>
<dbReference type="InterPro" id="IPR036390">
    <property type="entry name" value="WH_DNA-bd_sf"/>
</dbReference>
<dbReference type="InterPro" id="IPR000595">
    <property type="entry name" value="cNMP-bd_dom"/>
</dbReference>
<dbReference type="CDD" id="cd00038">
    <property type="entry name" value="CAP_ED"/>
    <property type="match status" value="1"/>
</dbReference>
<keyword evidence="2" id="KW-0238">DNA-binding</keyword>
<feature type="domain" description="HTH crp-type" evidence="5">
    <location>
        <begin position="166"/>
        <end position="236"/>
    </location>
</feature>
<dbReference type="SMART" id="SM00100">
    <property type="entry name" value="cNMP"/>
    <property type="match status" value="1"/>
</dbReference>
<evidence type="ECO:0000256" key="1">
    <source>
        <dbReference type="ARBA" id="ARBA00023015"/>
    </source>
</evidence>
<evidence type="ECO:0000313" key="6">
    <source>
        <dbReference type="EMBL" id="TVO53261.1"/>
    </source>
</evidence>
<dbReference type="InterPro" id="IPR018490">
    <property type="entry name" value="cNMP-bd_dom_sf"/>
</dbReference>
<gene>
    <name evidence="6" type="ORF">FHP91_15840</name>
</gene>
<dbReference type="Pfam" id="PF13545">
    <property type="entry name" value="HTH_Crp_2"/>
    <property type="match status" value="1"/>
</dbReference>
<dbReference type="SUPFAM" id="SSF46785">
    <property type="entry name" value="Winged helix' DNA-binding domain"/>
    <property type="match status" value="1"/>
</dbReference>
<dbReference type="InterPro" id="IPR012318">
    <property type="entry name" value="HTH_CRP"/>
</dbReference>
<reference evidence="6 7" key="1">
    <citation type="submission" date="2019-07" db="EMBL/GenBank/DDBJ databases">
        <title>The pathways for chlorine oxyanion respiration interact through the shared metabolite chlorate.</title>
        <authorList>
            <person name="Barnum T.P."/>
            <person name="Cheng Y."/>
            <person name="Hill K.A."/>
            <person name="Lucas L.N."/>
            <person name="Carlson H.K."/>
            <person name="Coates J.D."/>
        </authorList>
    </citation>
    <scope>NUCLEOTIDE SEQUENCE [LARGE SCALE GENOMIC DNA]</scope>
    <source>
        <strain evidence="6 7">SFB-3</strain>
    </source>
</reference>
<keyword evidence="3" id="KW-0804">Transcription</keyword>
<dbReference type="Gene3D" id="2.60.120.10">
    <property type="entry name" value="Jelly Rolls"/>
    <property type="match status" value="1"/>
</dbReference>
<protein>
    <submittedName>
        <fullName evidence="6">Crp/Fnr family transcriptional regulator</fullName>
    </submittedName>
</protein>
<dbReference type="SUPFAM" id="SSF51206">
    <property type="entry name" value="cAMP-binding domain-like"/>
    <property type="match status" value="1"/>
</dbReference>
<dbReference type="InterPro" id="IPR014710">
    <property type="entry name" value="RmlC-like_jellyroll"/>
</dbReference>
<evidence type="ECO:0000256" key="2">
    <source>
        <dbReference type="ARBA" id="ARBA00023125"/>
    </source>
</evidence>
<dbReference type="PANTHER" id="PTHR24567">
    <property type="entry name" value="CRP FAMILY TRANSCRIPTIONAL REGULATORY PROTEIN"/>
    <property type="match status" value="1"/>
</dbReference>
<dbReference type="InterPro" id="IPR036388">
    <property type="entry name" value="WH-like_DNA-bd_sf"/>
</dbReference>
<keyword evidence="1" id="KW-0805">Transcription regulation</keyword>
<organism evidence="6 7">
    <name type="scientific">Denitromonas halophila</name>
    <dbReference type="NCBI Taxonomy" id="1629404"/>
    <lineage>
        <taxon>Bacteria</taxon>
        <taxon>Pseudomonadati</taxon>
        <taxon>Pseudomonadota</taxon>
        <taxon>Betaproteobacteria</taxon>
        <taxon>Rhodocyclales</taxon>
        <taxon>Zoogloeaceae</taxon>
        <taxon>Denitromonas</taxon>
    </lineage>
</organism>
<keyword evidence="7" id="KW-1185">Reference proteome</keyword>
<dbReference type="InterPro" id="IPR050397">
    <property type="entry name" value="Env_Response_Regulators"/>
</dbReference>
<proteinExistence type="predicted"/>
<comment type="caution">
    <text evidence="6">The sequence shown here is derived from an EMBL/GenBank/DDBJ whole genome shotgun (WGS) entry which is preliminary data.</text>
</comment>
<dbReference type="Proteomes" id="UP000319502">
    <property type="component" value="Unassembled WGS sequence"/>
</dbReference>
<evidence type="ECO:0000313" key="7">
    <source>
        <dbReference type="Proteomes" id="UP000319502"/>
    </source>
</evidence>
<accession>A0A557QK27</accession>
<evidence type="ECO:0000259" key="5">
    <source>
        <dbReference type="PROSITE" id="PS51063"/>
    </source>
</evidence>
<evidence type="ECO:0000256" key="3">
    <source>
        <dbReference type="ARBA" id="ARBA00023163"/>
    </source>
</evidence>
<dbReference type="Gene3D" id="1.10.10.10">
    <property type="entry name" value="Winged helix-like DNA-binding domain superfamily/Winged helix DNA-binding domain"/>
    <property type="match status" value="1"/>
</dbReference>
<dbReference type="SMART" id="SM00419">
    <property type="entry name" value="HTH_CRP"/>
    <property type="match status" value="1"/>
</dbReference>
<dbReference type="GO" id="GO:0003677">
    <property type="term" value="F:DNA binding"/>
    <property type="evidence" value="ECO:0007669"/>
    <property type="project" value="UniProtKB-KW"/>
</dbReference>
<feature type="domain" description="Cyclic nucleotide-binding" evidence="4">
    <location>
        <begin position="32"/>
        <end position="152"/>
    </location>
</feature>
<dbReference type="PROSITE" id="PS50042">
    <property type="entry name" value="CNMP_BINDING_3"/>
    <property type="match status" value="1"/>
</dbReference>
<dbReference type="GO" id="GO:0005829">
    <property type="term" value="C:cytosol"/>
    <property type="evidence" value="ECO:0007669"/>
    <property type="project" value="TreeGrafter"/>
</dbReference>
<dbReference type="OrthoDB" id="9777588at2"/>
<dbReference type="GO" id="GO:0003700">
    <property type="term" value="F:DNA-binding transcription factor activity"/>
    <property type="evidence" value="ECO:0007669"/>
    <property type="project" value="TreeGrafter"/>
</dbReference>
<dbReference type="PROSITE" id="PS51063">
    <property type="entry name" value="HTH_CRP_2"/>
    <property type="match status" value="1"/>
</dbReference>
<dbReference type="EMBL" id="VMNK01000015">
    <property type="protein sequence ID" value="TVO53261.1"/>
    <property type="molecule type" value="Genomic_DNA"/>
</dbReference>
<evidence type="ECO:0000259" key="4">
    <source>
        <dbReference type="PROSITE" id="PS50042"/>
    </source>
</evidence>
<sequence length="244" mass="27388">MDMRISQARRHLAGGHAEGRSEVISMLRSMPLLKGLQARTLELLAQEATRLRYEREEIVFRRGSVPTGLFFVLEGSIKLLALEPDGREKVIELFTEKRFFGEIGVFRLSRYRAWTQAVRSTELLHVPSDALRQAVREDHELSLRMLSEVSGRVQALIESISQTAPLLAYKRVAAYLIEQDGIGDVQPGWVHLAAPKYTIASMLNMSSEALSRALRKLRDAGMIEGGGRTIRILDYKGLSALLNT</sequence>
<dbReference type="PANTHER" id="PTHR24567:SF74">
    <property type="entry name" value="HTH-TYPE TRANSCRIPTIONAL REGULATOR ARCR"/>
    <property type="match status" value="1"/>
</dbReference>
<dbReference type="Pfam" id="PF00027">
    <property type="entry name" value="cNMP_binding"/>
    <property type="match status" value="1"/>
</dbReference>